<keyword evidence="8" id="KW-0456">Lyase</keyword>
<dbReference type="InterPro" id="IPR015813">
    <property type="entry name" value="Pyrv/PenolPyrv_kinase-like_dom"/>
</dbReference>
<keyword evidence="3 6" id="KW-0479">Metal-binding</keyword>
<dbReference type="InterPro" id="IPR040442">
    <property type="entry name" value="Pyrv_kinase-like_dom_sf"/>
</dbReference>
<feature type="binding site" evidence="5">
    <location>
        <position position="69"/>
    </location>
    <ligand>
        <name>substrate</name>
    </ligand>
</feature>
<dbReference type="AlphaFoldDB" id="A0A2W5AUF3"/>
<feature type="binding site" evidence="6">
    <location>
        <position position="143"/>
    </location>
    <ligand>
        <name>Mg(2+)</name>
        <dbReference type="ChEBI" id="CHEBI:18420"/>
    </ligand>
</feature>
<feature type="binding site" evidence="6">
    <location>
        <position position="117"/>
    </location>
    <ligand>
        <name>Mg(2+)</name>
        <dbReference type="ChEBI" id="CHEBI:18420"/>
    </ligand>
</feature>
<evidence type="ECO:0000313" key="9">
    <source>
        <dbReference type="Proteomes" id="UP000248614"/>
    </source>
</evidence>
<dbReference type="GO" id="GO:0000287">
    <property type="term" value="F:magnesium ion binding"/>
    <property type="evidence" value="ECO:0007669"/>
    <property type="project" value="TreeGrafter"/>
</dbReference>
<comment type="similarity">
    <text evidence="2">Belongs to the HpcH/HpaI aldolase family.</text>
</comment>
<dbReference type="PANTHER" id="PTHR32308:SF10">
    <property type="entry name" value="CITRATE LYASE SUBUNIT BETA"/>
    <property type="match status" value="1"/>
</dbReference>
<comment type="cofactor">
    <cofactor evidence="1">
        <name>Mg(2+)</name>
        <dbReference type="ChEBI" id="CHEBI:18420"/>
    </cofactor>
</comment>
<name>A0A2W5AUF3_9SPHN</name>
<feature type="domain" description="HpcH/HpaI aldolase/citrate lyase" evidence="7">
    <location>
        <begin position="10"/>
        <end position="211"/>
    </location>
</feature>
<evidence type="ECO:0000256" key="5">
    <source>
        <dbReference type="PIRSR" id="PIRSR015582-1"/>
    </source>
</evidence>
<accession>A0A2W5AUF3</accession>
<keyword evidence="4 6" id="KW-0460">Magnesium</keyword>
<evidence type="ECO:0000259" key="7">
    <source>
        <dbReference type="Pfam" id="PF03328"/>
    </source>
</evidence>
<dbReference type="EMBL" id="QFNF01000040">
    <property type="protein sequence ID" value="PZO74645.1"/>
    <property type="molecule type" value="Genomic_DNA"/>
</dbReference>
<dbReference type="InterPro" id="IPR011206">
    <property type="entry name" value="Citrate_lyase_beta/mcl1/mcl2"/>
</dbReference>
<dbReference type="Gene3D" id="3.20.20.60">
    <property type="entry name" value="Phosphoenolpyruvate-binding domains"/>
    <property type="match status" value="1"/>
</dbReference>
<dbReference type="Proteomes" id="UP000248614">
    <property type="component" value="Unassembled WGS sequence"/>
</dbReference>
<sequence length="266" mass="27132">MEPATTLAPRSLLFVPAIRPGMIAKAAGLDADLIVLDLEDSVRADDKAAARAALPGALERLHGRDAAVRVNAPDSAHFSDDLAMLDGVGDTLVVVPKVQSPADLAPLSGRALLPMIETPTGVLAAGAIAAAAGVAGLLVGTNDLAAALRLPPDAGRGALTTALHMVVLAARAAGGWALDGVFNALDDADGLARECAEGRAMGFDGKSLIHPGQIAVANAVFSPTPAELAEAEAMIAAAGGGAERFRNRMIEDMHVETARRLLQRAR</sequence>
<dbReference type="SUPFAM" id="SSF51621">
    <property type="entry name" value="Phosphoenolpyruvate/pyruvate domain"/>
    <property type="match status" value="1"/>
</dbReference>
<evidence type="ECO:0000256" key="2">
    <source>
        <dbReference type="ARBA" id="ARBA00005568"/>
    </source>
</evidence>
<comment type="caution">
    <text evidence="8">The sequence shown here is derived from an EMBL/GenBank/DDBJ whole genome shotgun (WGS) entry which is preliminary data.</text>
</comment>
<protein>
    <submittedName>
        <fullName evidence="8">CoA ester lyase</fullName>
    </submittedName>
</protein>
<dbReference type="PANTHER" id="PTHR32308">
    <property type="entry name" value="LYASE BETA SUBUNIT, PUTATIVE (AFU_ORTHOLOGUE AFUA_4G13030)-RELATED"/>
    <property type="match status" value="1"/>
</dbReference>
<evidence type="ECO:0000256" key="1">
    <source>
        <dbReference type="ARBA" id="ARBA00001946"/>
    </source>
</evidence>
<proteinExistence type="inferred from homology"/>
<gene>
    <name evidence="8" type="ORF">DI632_13075</name>
</gene>
<dbReference type="InterPro" id="IPR005000">
    <property type="entry name" value="Aldolase/citrate-lyase_domain"/>
</dbReference>
<dbReference type="GO" id="GO:0006107">
    <property type="term" value="P:oxaloacetate metabolic process"/>
    <property type="evidence" value="ECO:0007669"/>
    <property type="project" value="TreeGrafter"/>
</dbReference>
<dbReference type="PIRSF" id="PIRSF015582">
    <property type="entry name" value="Cit_lyase_B"/>
    <property type="match status" value="1"/>
</dbReference>
<reference evidence="8 9" key="1">
    <citation type="submission" date="2017-08" db="EMBL/GenBank/DDBJ databases">
        <title>Infants hospitalized years apart are colonized by the same room-sourced microbial strains.</title>
        <authorList>
            <person name="Brooks B."/>
            <person name="Olm M.R."/>
            <person name="Firek B.A."/>
            <person name="Baker R."/>
            <person name="Thomas B.C."/>
            <person name="Morowitz M.J."/>
            <person name="Banfield J.F."/>
        </authorList>
    </citation>
    <scope>NUCLEOTIDE SEQUENCE [LARGE SCALE GENOMIC DNA]</scope>
    <source>
        <strain evidence="8">S2_018_000_R3_110</strain>
    </source>
</reference>
<dbReference type="GO" id="GO:0016829">
    <property type="term" value="F:lyase activity"/>
    <property type="evidence" value="ECO:0007669"/>
    <property type="project" value="UniProtKB-KW"/>
</dbReference>
<evidence type="ECO:0000256" key="6">
    <source>
        <dbReference type="PIRSR" id="PIRSR015582-2"/>
    </source>
</evidence>
<evidence type="ECO:0000256" key="3">
    <source>
        <dbReference type="ARBA" id="ARBA00022723"/>
    </source>
</evidence>
<evidence type="ECO:0000256" key="4">
    <source>
        <dbReference type="ARBA" id="ARBA00022842"/>
    </source>
</evidence>
<evidence type="ECO:0000313" key="8">
    <source>
        <dbReference type="EMBL" id="PZO74645.1"/>
    </source>
</evidence>
<feature type="binding site" evidence="5">
    <location>
        <position position="117"/>
    </location>
    <ligand>
        <name>substrate</name>
    </ligand>
</feature>
<organism evidence="8 9">
    <name type="scientific">Sphingomonas hengshuiensis</name>
    <dbReference type="NCBI Taxonomy" id="1609977"/>
    <lineage>
        <taxon>Bacteria</taxon>
        <taxon>Pseudomonadati</taxon>
        <taxon>Pseudomonadota</taxon>
        <taxon>Alphaproteobacteria</taxon>
        <taxon>Sphingomonadales</taxon>
        <taxon>Sphingomonadaceae</taxon>
        <taxon>Sphingomonas</taxon>
    </lineage>
</organism>
<dbReference type="Pfam" id="PF03328">
    <property type="entry name" value="HpcH_HpaI"/>
    <property type="match status" value="1"/>
</dbReference>